<sequence length="207" mass="23192">MDNGKIKISRLFKSYGTHMVLAGFSAEFEKGKTTCVMAPSGAGKTTLLRILAGLEEADSGSIEGMEEMKKSMVFQEDRLCENLSASANIRLVRQKKPWGRDREEVRQIREAMTAAGLSGCEDQPVRELSGGMRRRVALLRALCCDWDILFLDEPFKGLDEETKKQVMDYTKEMCTGKTVIFVTHDSKEAAQMGAVCISLDHKEEERQ</sequence>
<evidence type="ECO:0000313" key="5">
    <source>
        <dbReference type="EMBL" id="GLG03928.1"/>
    </source>
</evidence>
<dbReference type="InterPro" id="IPR017871">
    <property type="entry name" value="ABC_transporter-like_CS"/>
</dbReference>
<keyword evidence="1" id="KW-0813">Transport</keyword>
<dbReference type="Pfam" id="PF00005">
    <property type="entry name" value="ABC_tran"/>
    <property type="match status" value="1"/>
</dbReference>
<dbReference type="PROSITE" id="PS00211">
    <property type="entry name" value="ABC_TRANSPORTER_1"/>
    <property type="match status" value="1"/>
</dbReference>
<keyword evidence="3" id="KW-0067">ATP-binding</keyword>
<evidence type="ECO:0000256" key="1">
    <source>
        <dbReference type="ARBA" id="ARBA00022448"/>
    </source>
</evidence>
<keyword evidence="6" id="KW-1185">Reference proteome</keyword>
<dbReference type="PANTHER" id="PTHR42781">
    <property type="entry name" value="SPERMIDINE/PUTRESCINE IMPORT ATP-BINDING PROTEIN POTA"/>
    <property type="match status" value="1"/>
</dbReference>
<dbReference type="InterPro" id="IPR003593">
    <property type="entry name" value="AAA+_ATPase"/>
</dbReference>
<dbReference type="AlphaFoldDB" id="A0A9W6C683"/>
<protein>
    <submittedName>
        <fullName evidence="5">Sulfate transporter</fullName>
    </submittedName>
</protein>
<dbReference type="GO" id="GO:0016887">
    <property type="term" value="F:ATP hydrolysis activity"/>
    <property type="evidence" value="ECO:0007669"/>
    <property type="project" value="InterPro"/>
</dbReference>
<dbReference type="SUPFAM" id="SSF52540">
    <property type="entry name" value="P-loop containing nucleoside triphosphate hydrolases"/>
    <property type="match status" value="1"/>
</dbReference>
<dbReference type="InterPro" id="IPR027417">
    <property type="entry name" value="P-loop_NTPase"/>
</dbReference>
<dbReference type="Gene3D" id="3.40.50.300">
    <property type="entry name" value="P-loop containing nucleotide triphosphate hydrolases"/>
    <property type="match status" value="1"/>
</dbReference>
<reference evidence="5 6" key="1">
    <citation type="journal article" date="2023" name="Int. J. Syst. Evol. Microbiol.">
        <title>Sellimonas catena sp. nov., isolated from human faeces.</title>
        <authorList>
            <person name="Hisatomi A."/>
            <person name="Ohkuma M."/>
            <person name="Sakamoto M."/>
        </authorList>
    </citation>
    <scope>NUCLEOTIDE SEQUENCE [LARGE SCALE GENOMIC DNA]</scope>
    <source>
        <strain evidence="5 6">12EGH17</strain>
    </source>
</reference>
<feature type="domain" description="ABC transporter" evidence="4">
    <location>
        <begin position="6"/>
        <end position="207"/>
    </location>
</feature>
<evidence type="ECO:0000256" key="3">
    <source>
        <dbReference type="ARBA" id="ARBA00022840"/>
    </source>
</evidence>
<gene>
    <name evidence="5" type="ORF">Selli1_11020</name>
</gene>
<name>A0A9W6C683_9FIRM</name>
<accession>A0A9W6C683</accession>
<comment type="caution">
    <text evidence="5">The sequence shown here is derived from an EMBL/GenBank/DDBJ whole genome shotgun (WGS) entry which is preliminary data.</text>
</comment>
<evidence type="ECO:0000313" key="6">
    <source>
        <dbReference type="Proteomes" id="UP001145145"/>
    </source>
</evidence>
<evidence type="ECO:0000259" key="4">
    <source>
        <dbReference type="PROSITE" id="PS50893"/>
    </source>
</evidence>
<dbReference type="InterPro" id="IPR003439">
    <property type="entry name" value="ABC_transporter-like_ATP-bd"/>
</dbReference>
<dbReference type="GO" id="GO:0005524">
    <property type="term" value="F:ATP binding"/>
    <property type="evidence" value="ECO:0007669"/>
    <property type="project" value="UniProtKB-KW"/>
</dbReference>
<dbReference type="PANTHER" id="PTHR42781:SF4">
    <property type="entry name" value="SPERMIDINE_PUTRESCINE IMPORT ATP-BINDING PROTEIN POTA"/>
    <property type="match status" value="1"/>
</dbReference>
<evidence type="ECO:0000256" key="2">
    <source>
        <dbReference type="ARBA" id="ARBA00022741"/>
    </source>
</evidence>
<keyword evidence="2" id="KW-0547">Nucleotide-binding</keyword>
<proteinExistence type="predicted"/>
<organism evidence="5 6">
    <name type="scientific">Sellimonas catena</name>
    <dbReference type="NCBI Taxonomy" id="2994035"/>
    <lineage>
        <taxon>Bacteria</taxon>
        <taxon>Bacillati</taxon>
        <taxon>Bacillota</taxon>
        <taxon>Clostridia</taxon>
        <taxon>Lachnospirales</taxon>
        <taxon>Lachnospiraceae</taxon>
        <taxon>Sellimonas</taxon>
    </lineage>
</organism>
<dbReference type="RefSeq" id="WP_087169641.1">
    <property type="nucleotide sequence ID" value="NZ_BSBO01000009.1"/>
</dbReference>
<dbReference type="SMART" id="SM00382">
    <property type="entry name" value="AAA"/>
    <property type="match status" value="1"/>
</dbReference>
<dbReference type="InterPro" id="IPR050093">
    <property type="entry name" value="ABC_SmlMolc_Importer"/>
</dbReference>
<dbReference type="EMBL" id="BSBO01000009">
    <property type="protein sequence ID" value="GLG03928.1"/>
    <property type="molecule type" value="Genomic_DNA"/>
</dbReference>
<dbReference type="Proteomes" id="UP001145145">
    <property type="component" value="Unassembled WGS sequence"/>
</dbReference>
<dbReference type="PROSITE" id="PS50893">
    <property type="entry name" value="ABC_TRANSPORTER_2"/>
    <property type="match status" value="1"/>
</dbReference>